<feature type="transmembrane region" description="Helical" evidence="1">
    <location>
        <begin position="70"/>
        <end position="91"/>
    </location>
</feature>
<accession>A0ABQ9JRZ8</accession>
<keyword evidence="1" id="KW-1133">Transmembrane helix</keyword>
<organism evidence="3 4">
    <name type="scientific">Molorchus minor</name>
    <dbReference type="NCBI Taxonomy" id="1323400"/>
    <lineage>
        <taxon>Eukaryota</taxon>
        <taxon>Metazoa</taxon>
        <taxon>Ecdysozoa</taxon>
        <taxon>Arthropoda</taxon>
        <taxon>Hexapoda</taxon>
        <taxon>Insecta</taxon>
        <taxon>Pterygota</taxon>
        <taxon>Neoptera</taxon>
        <taxon>Endopterygota</taxon>
        <taxon>Coleoptera</taxon>
        <taxon>Polyphaga</taxon>
        <taxon>Cucujiformia</taxon>
        <taxon>Chrysomeloidea</taxon>
        <taxon>Cerambycidae</taxon>
        <taxon>Lamiinae</taxon>
        <taxon>Monochamini</taxon>
        <taxon>Molorchus</taxon>
    </lineage>
</organism>
<name>A0ABQ9JRZ8_9CUCU</name>
<evidence type="ECO:0000313" key="4">
    <source>
        <dbReference type="Proteomes" id="UP001162164"/>
    </source>
</evidence>
<feature type="transmembrane region" description="Helical" evidence="1">
    <location>
        <begin position="103"/>
        <end position="124"/>
    </location>
</feature>
<feature type="domain" description="DUF7775" evidence="2">
    <location>
        <begin position="10"/>
        <end position="124"/>
    </location>
</feature>
<protein>
    <recommendedName>
        <fullName evidence="2">DUF7775 domain-containing protein</fullName>
    </recommendedName>
</protein>
<dbReference type="Pfam" id="PF24985">
    <property type="entry name" value="DUF7775"/>
    <property type="match status" value="1"/>
</dbReference>
<evidence type="ECO:0000256" key="1">
    <source>
        <dbReference type="SAM" id="Phobius"/>
    </source>
</evidence>
<feature type="transmembrane region" description="Helical" evidence="1">
    <location>
        <begin position="7"/>
        <end position="28"/>
    </location>
</feature>
<dbReference type="InterPro" id="IPR038976">
    <property type="entry name" value="Ssk"/>
</dbReference>
<sequence length="131" mass="14537">MNVGHFFRFYFLKFLELAIAIACIGLHFKTRTNEFDADTLSAAAFGGYIIILVGAIGGLMTGVPLTRRIYLFYALVGCAVFVAAGALNLQIMKYWGKSELKYYGFSKAILAIIAGGFFLIDALIEWREIMT</sequence>
<dbReference type="PANTHER" id="PTHR36692:SF2">
    <property type="entry name" value="GEO12064P1"/>
    <property type="match status" value="1"/>
</dbReference>
<reference evidence="3" key="1">
    <citation type="journal article" date="2023" name="Insect Mol. Biol.">
        <title>Genome sequencing provides insights into the evolution of gene families encoding plant cell wall-degrading enzymes in longhorned beetles.</title>
        <authorList>
            <person name="Shin N.R."/>
            <person name="Okamura Y."/>
            <person name="Kirsch R."/>
            <person name="Pauchet Y."/>
        </authorList>
    </citation>
    <scope>NUCLEOTIDE SEQUENCE</scope>
    <source>
        <strain evidence="3">MMC_N1</strain>
    </source>
</reference>
<dbReference type="EMBL" id="JAPWTJ010000264">
    <property type="protein sequence ID" value="KAJ8980363.1"/>
    <property type="molecule type" value="Genomic_DNA"/>
</dbReference>
<comment type="caution">
    <text evidence="3">The sequence shown here is derived from an EMBL/GenBank/DDBJ whole genome shotgun (WGS) entry which is preliminary data.</text>
</comment>
<keyword evidence="4" id="KW-1185">Reference proteome</keyword>
<evidence type="ECO:0000259" key="2">
    <source>
        <dbReference type="Pfam" id="PF24985"/>
    </source>
</evidence>
<dbReference type="Proteomes" id="UP001162164">
    <property type="component" value="Unassembled WGS sequence"/>
</dbReference>
<gene>
    <name evidence="3" type="ORF">NQ317_019004</name>
</gene>
<feature type="transmembrane region" description="Helical" evidence="1">
    <location>
        <begin position="40"/>
        <end position="63"/>
    </location>
</feature>
<proteinExistence type="predicted"/>
<dbReference type="PANTHER" id="PTHR36692">
    <property type="entry name" value="PROTEIN SNAKESKIN"/>
    <property type="match status" value="1"/>
</dbReference>
<dbReference type="InterPro" id="IPR056677">
    <property type="entry name" value="DUF7775"/>
</dbReference>
<keyword evidence="1" id="KW-0472">Membrane</keyword>
<keyword evidence="1" id="KW-0812">Transmembrane</keyword>
<evidence type="ECO:0000313" key="3">
    <source>
        <dbReference type="EMBL" id="KAJ8980363.1"/>
    </source>
</evidence>